<proteinExistence type="predicted"/>
<feature type="compositionally biased region" description="Basic and acidic residues" evidence="1">
    <location>
        <begin position="44"/>
        <end position="54"/>
    </location>
</feature>
<keyword evidence="3" id="KW-1185">Reference proteome</keyword>
<evidence type="ECO:0000313" key="3">
    <source>
        <dbReference type="Proteomes" id="UP000046395"/>
    </source>
</evidence>
<keyword evidence="2" id="KW-0812">Transmembrane</keyword>
<evidence type="ECO:0000256" key="2">
    <source>
        <dbReference type="SAM" id="Phobius"/>
    </source>
</evidence>
<dbReference type="WBParaSite" id="TMUE_1000005740.1">
    <property type="protein sequence ID" value="TMUE_1000005740.1"/>
    <property type="gene ID" value="WBGene00293513"/>
</dbReference>
<dbReference type="AlphaFoldDB" id="A0A5S6QF57"/>
<evidence type="ECO:0000313" key="4">
    <source>
        <dbReference type="WBParaSite" id="TMUE_1000005740.1"/>
    </source>
</evidence>
<feature type="compositionally biased region" description="Low complexity" evidence="1">
    <location>
        <begin position="56"/>
        <end position="69"/>
    </location>
</feature>
<feature type="region of interest" description="Disordered" evidence="1">
    <location>
        <begin position="41"/>
        <end position="154"/>
    </location>
</feature>
<feature type="compositionally biased region" description="Basic and acidic residues" evidence="1">
    <location>
        <begin position="104"/>
        <end position="154"/>
    </location>
</feature>
<reference evidence="4" key="1">
    <citation type="submission" date="2019-12" db="UniProtKB">
        <authorList>
            <consortium name="WormBaseParasite"/>
        </authorList>
    </citation>
    <scope>IDENTIFICATION</scope>
</reference>
<sequence length="154" mass="16437">MAPVMHLGGQGMPSLVHVTFSAMVTAIVVISIFCCGKKNRGKLRRQDAVKEPKGRAVATAHSTAVAVGVMKDATPPPPPMLPQTPLASPIGKSEDRSFSASSRVSEKTRAWLEREGSEKSEGSERKSEGSERKSEGSERKSEKADTSEGKATEE</sequence>
<keyword evidence="2" id="KW-0472">Membrane</keyword>
<protein>
    <submittedName>
        <fullName evidence="4">Uncharacterized protein</fullName>
    </submittedName>
</protein>
<dbReference type="Proteomes" id="UP000046395">
    <property type="component" value="Unassembled WGS sequence"/>
</dbReference>
<evidence type="ECO:0000256" key="1">
    <source>
        <dbReference type="SAM" id="MobiDB-lite"/>
    </source>
</evidence>
<keyword evidence="2" id="KW-1133">Transmembrane helix</keyword>
<feature type="transmembrane region" description="Helical" evidence="2">
    <location>
        <begin position="15"/>
        <end position="36"/>
    </location>
</feature>
<accession>A0A5S6QF57</accession>
<organism evidence="3 4">
    <name type="scientific">Trichuris muris</name>
    <name type="common">Mouse whipworm</name>
    <dbReference type="NCBI Taxonomy" id="70415"/>
    <lineage>
        <taxon>Eukaryota</taxon>
        <taxon>Metazoa</taxon>
        <taxon>Ecdysozoa</taxon>
        <taxon>Nematoda</taxon>
        <taxon>Enoplea</taxon>
        <taxon>Dorylaimia</taxon>
        <taxon>Trichinellida</taxon>
        <taxon>Trichuridae</taxon>
        <taxon>Trichuris</taxon>
    </lineage>
</organism>
<name>A0A5S6QF57_TRIMR</name>